<protein>
    <submittedName>
        <fullName evidence="1">Uncharacterized protein</fullName>
    </submittedName>
</protein>
<gene>
    <name evidence="1" type="ORF">LV85_01795</name>
</gene>
<name>A0A2W7QW33_9BACT</name>
<dbReference type="Proteomes" id="UP000248882">
    <property type="component" value="Unassembled WGS sequence"/>
</dbReference>
<comment type="caution">
    <text evidence="1">The sequence shown here is derived from an EMBL/GenBank/DDBJ whole genome shotgun (WGS) entry which is preliminary data.</text>
</comment>
<proteinExistence type="predicted"/>
<evidence type="ECO:0000313" key="2">
    <source>
        <dbReference type="Proteomes" id="UP000248882"/>
    </source>
</evidence>
<dbReference type="AlphaFoldDB" id="A0A2W7QW33"/>
<dbReference type="EMBL" id="QKZT01000007">
    <property type="protein sequence ID" value="PZX52494.1"/>
    <property type="molecule type" value="Genomic_DNA"/>
</dbReference>
<reference evidence="1 2" key="1">
    <citation type="submission" date="2018-06" db="EMBL/GenBank/DDBJ databases">
        <title>Genomic Encyclopedia of Archaeal and Bacterial Type Strains, Phase II (KMG-II): from individual species to whole genera.</title>
        <authorList>
            <person name="Goeker M."/>
        </authorList>
    </citation>
    <scope>NUCLEOTIDE SEQUENCE [LARGE SCALE GENOMIC DNA]</scope>
    <source>
        <strain evidence="1 2">DSM 19830</strain>
    </source>
</reference>
<sequence length="98" mass="11058">MILQVTTGLKFNELIQTLKSQFPGYTVYSFDSIPQKSIIVRKSFMIGVQLSIGENKIMVEACAPNIFISALLGFLSAILPPYTNFETEISEFLKKKYN</sequence>
<keyword evidence="2" id="KW-1185">Reference proteome</keyword>
<dbReference type="RefSeq" id="WP_111318475.1">
    <property type="nucleotide sequence ID" value="NZ_QKZT01000007.1"/>
</dbReference>
<accession>A0A2W7QW33</accession>
<evidence type="ECO:0000313" key="1">
    <source>
        <dbReference type="EMBL" id="PZX52494.1"/>
    </source>
</evidence>
<organism evidence="1 2">
    <name type="scientific">Algoriphagus chordae</name>
    <dbReference type="NCBI Taxonomy" id="237019"/>
    <lineage>
        <taxon>Bacteria</taxon>
        <taxon>Pseudomonadati</taxon>
        <taxon>Bacteroidota</taxon>
        <taxon>Cytophagia</taxon>
        <taxon>Cytophagales</taxon>
        <taxon>Cyclobacteriaceae</taxon>
        <taxon>Algoriphagus</taxon>
    </lineage>
</organism>